<dbReference type="SMART" id="SM00360">
    <property type="entry name" value="RRM"/>
    <property type="match status" value="1"/>
</dbReference>
<keyword evidence="4" id="KW-0508">mRNA splicing</keyword>
<dbReference type="OrthoDB" id="439808at2759"/>
<evidence type="ECO:0000256" key="7">
    <source>
        <dbReference type="SAM" id="MobiDB-lite"/>
    </source>
</evidence>
<dbReference type="InterPro" id="IPR000504">
    <property type="entry name" value="RRM_dom"/>
</dbReference>
<reference evidence="10" key="1">
    <citation type="submission" date="2016-07" db="EMBL/GenBank/DDBJ databases">
        <authorList>
            <consortium name="Pathogen Informatics"/>
        </authorList>
    </citation>
    <scope>NUCLEOTIDE SEQUENCE [LARGE SCALE GENOMIC DNA]</scope>
</reference>
<dbReference type="GO" id="GO:0008380">
    <property type="term" value="P:RNA splicing"/>
    <property type="evidence" value="ECO:0007669"/>
    <property type="project" value="UniProtKB-KW"/>
</dbReference>
<dbReference type="GO" id="GO:0006397">
    <property type="term" value="P:mRNA processing"/>
    <property type="evidence" value="ECO:0007669"/>
    <property type="project" value="UniProtKB-KW"/>
</dbReference>
<evidence type="ECO:0000313" key="9">
    <source>
        <dbReference type="EMBL" id="VUZ94366.1"/>
    </source>
</evidence>
<dbReference type="SUPFAM" id="SSF54928">
    <property type="entry name" value="RNA-binding domain, RBD"/>
    <property type="match status" value="1"/>
</dbReference>
<keyword evidence="5" id="KW-0539">Nucleus</keyword>
<dbReference type="GO" id="GO:0003723">
    <property type="term" value="F:RNA binding"/>
    <property type="evidence" value="ECO:0007669"/>
    <property type="project" value="UniProtKB-UniRule"/>
</dbReference>
<dbReference type="AlphaFoldDB" id="A0A564ZRF9"/>
<feature type="domain" description="RRM" evidence="8">
    <location>
        <begin position="351"/>
        <end position="429"/>
    </location>
</feature>
<gene>
    <name evidence="9" type="ORF">PVP01_0605200</name>
</gene>
<dbReference type="CDD" id="cd00590">
    <property type="entry name" value="RRM_SF"/>
    <property type="match status" value="1"/>
</dbReference>
<keyword evidence="2" id="KW-0507">mRNA processing</keyword>
<dbReference type="EMBL" id="LT635617">
    <property type="protein sequence ID" value="VUZ94366.1"/>
    <property type="molecule type" value="Genomic_DNA"/>
</dbReference>
<keyword evidence="3 6" id="KW-0694">RNA-binding</keyword>
<feature type="region of interest" description="Disordered" evidence="7">
    <location>
        <begin position="428"/>
        <end position="513"/>
    </location>
</feature>
<dbReference type="Proteomes" id="UP000220605">
    <property type="component" value="Chromosome 6"/>
</dbReference>
<organism evidence="9 10">
    <name type="scientific">Plasmodium vivax</name>
    <name type="common">malaria parasite P. vivax</name>
    <dbReference type="NCBI Taxonomy" id="5855"/>
    <lineage>
        <taxon>Eukaryota</taxon>
        <taxon>Sar</taxon>
        <taxon>Alveolata</taxon>
        <taxon>Apicomplexa</taxon>
        <taxon>Aconoidasida</taxon>
        <taxon>Haemosporida</taxon>
        <taxon>Plasmodiidae</taxon>
        <taxon>Plasmodium</taxon>
        <taxon>Plasmodium (Plasmodium)</taxon>
    </lineage>
</organism>
<accession>A0A564ZRF9</accession>
<feature type="region of interest" description="Disordered" evidence="7">
    <location>
        <begin position="1"/>
        <end position="245"/>
    </location>
</feature>
<evidence type="ECO:0000256" key="2">
    <source>
        <dbReference type="ARBA" id="ARBA00022664"/>
    </source>
</evidence>
<protein>
    <submittedName>
        <fullName evidence="9">RNA-binding protein 34, putative</fullName>
    </submittedName>
</protein>
<dbReference type="GO" id="GO:0005634">
    <property type="term" value="C:nucleus"/>
    <property type="evidence" value="ECO:0007669"/>
    <property type="project" value="UniProtKB-SubCell"/>
</dbReference>
<name>A0A564ZRF9_PLAVI</name>
<dbReference type="VEuPathDB" id="PlasmoDB:PVP01_0605200"/>
<feature type="compositionally biased region" description="Basic and acidic residues" evidence="7">
    <location>
        <begin position="202"/>
        <end position="245"/>
    </location>
</feature>
<dbReference type="PANTHER" id="PTHR48028:SF4">
    <property type="entry name" value="SC35-LIKE SPLICING FACTOR"/>
    <property type="match status" value="1"/>
</dbReference>
<evidence type="ECO:0000256" key="3">
    <source>
        <dbReference type="ARBA" id="ARBA00022884"/>
    </source>
</evidence>
<dbReference type="Pfam" id="PF00076">
    <property type="entry name" value="RRM_1"/>
    <property type="match status" value="1"/>
</dbReference>
<dbReference type="InterPro" id="IPR051106">
    <property type="entry name" value="RNA-bind/splicing_reg"/>
</dbReference>
<evidence type="ECO:0000256" key="6">
    <source>
        <dbReference type="PROSITE-ProRule" id="PRU00176"/>
    </source>
</evidence>
<dbReference type="PROSITE" id="PS50102">
    <property type="entry name" value="RRM"/>
    <property type="match status" value="1"/>
</dbReference>
<sequence>MTNGGEQSGQVATDDHPETNAADETVKEDHPEMKPTGEAVKGDHPETNEADETVKEDHPEMIPTGEAVQADHPETNEADETVKKDHPETNPTVDAVKKDHPETNPTVDAVKEDPPQTNPTGEENHALKKPNQRDKKISKKNKKNKKKKKGKKKEKNILEEHEGNNASGGSEEGGDSGSPLEMSQDEGQTEGQQISSVVSFLKRNERPPRPNEEGAKANEKQPTTREKTQKKPPRGEEATQEDKAKRSVFIGNLPLKDMHKAKLLKLLDLKKSAVESVRFRSQPMEEAYAARKKLGVILKKFTDAKDNQNAIITLKKEESLPDLLKKNGLVHEGYVLRINMLGEKPTFNRKKSVCIKNLDRKLNESDLYRLLKDVDEIRGIRILRDERTSVSTGVSFVLFQNRSSVKKAIEMFHGHSVNGRELVVEKIQRADDPRDAPKDATKQSKQVKRTIGKKPREEQKKGHGKGQNISHGKGHKNSHGKGQKNGHQPANRARRKKKYVRRKRKGGAAAASG</sequence>
<dbReference type="VEuPathDB" id="PlasmoDB:PVPAM_060016000"/>
<feature type="compositionally biased region" description="Basic and acidic residues" evidence="7">
    <location>
        <begin position="69"/>
        <end position="88"/>
    </location>
</feature>
<dbReference type="InterPro" id="IPR035979">
    <property type="entry name" value="RBD_domain_sf"/>
</dbReference>
<evidence type="ECO:0000256" key="4">
    <source>
        <dbReference type="ARBA" id="ARBA00023187"/>
    </source>
</evidence>
<feature type="compositionally biased region" description="Polar residues" evidence="7">
    <location>
        <begin position="189"/>
        <end position="198"/>
    </location>
</feature>
<evidence type="ECO:0000256" key="5">
    <source>
        <dbReference type="ARBA" id="ARBA00023242"/>
    </source>
</evidence>
<dbReference type="VEuPathDB" id="PlasmoDB:PVW1_060011500"/>
<feature type="compositionally biased region" description="Polar residues" evidence="7">
    <location>
        <begin position="1"/>
        <end position="11"/>
    </location>
</feature>
<dbReference type="Gene3D" id="3.30.70.330">
    <property type="match status" value="2"/>
</dbReference>
<proteinExistence type="predicted"/>
<evidence type="ECO:0000313" key="10">
    <source>
        <dbReference type="Proteomes" id="UP000220605"/>
    </source>
</evidence>
<feature type="compositionally biased region" description="Basic residues" evidence="7">
    <location>
        <begin position="136"/>
        <end position="154"/>
    </location>
</feature>
<evidence type="ECO:0000259" key="8">
    <source>
        <dbReference type="PROSITE" id="PS50102"/>
    </source>
</evidence>
<evidence type="ECO:0000256" key="1">
    <source>
        <dbReference type="ARBA" id="ARBA00004123"/>
    </source>
</evidence>
<dbReference type="PANTHER" id="PTHR48028">
    <property type="entry name" value="GLYCINE-RICH RNA-BINDING PROTEIN RZ1A"/>
    <property type="match status" value="1"/>
</dbReference>
<feature type="compositionally biased region" description="Basic and acidic residues" evidence="7">
    <location>
        <begin position="13"/>
        <end position="60"/>
    </location>
</feature>
<feature type="compositionally biased region" description="Basic residues" evidence="7">
    <location>
        <begin position="472"/>
        <end position="484"/>
    </location>
</feature>
<dbReference type="InterPro" id="IPR012677">
    <property type="entry name" value="Nucleotide-bd_a/b_plait_sf"/>
</dbReference>
<feature type="compositionally biased region" description="Basic and acidic residues" evidence="7">
    <location>
        <begin position="122"/>
        <end position="135"/>
    </location>
</feature>
<dbReference type="VEuPathDB" id="PlasmoDB:PVX_001865"/>
<feature type="compositionally biased region" description="Basic residues" evidence="7">
    <location>
        <begin position="492"/>
        <end position="506"/>
    </location>
</feature>
<comment type="subcellular location">
    <subcellularLocation>
        <location evidence="1">Nucleus</location>
    </subcellularLocation>
</comment>
<feature type="compositionally biased region" description="Basic and acidic residues" evidence="7">
    <location>
        <begin position="428"/>
        <end position="442"/>
    </location>
</feature>